<reference evidence="2 3" key="1">
    <citation type="submission" date="2020-08" db="EMBL/GenBank/DDBJ databases">
        <title>Genomic Encyclopedia of Type Strains, Phase IV (KMG-IV): sequencing the most valuable type-strain genomes for metagenomic binning, comparative biology and taxonomic classification.</title>
        <authorList>
            <person name="Goeker M."/>
        </authorList>
    </citation>
    <scope>NUCLEOTIDE SEQUENCE [LARGE SCALE GENOMIC DNA]</scope>
    <source>
        <strain evidence="2 3">DSM 102850</strain>
    </source>
</reference>
<evidence type="ECO:0000256" key="1">
    <source>
        <dbReference type="SAM" id="SignalP"/>
    </source>
</evidence>
<evidence type="ECO:0000313" key="3">
    <source>
        <dbReference type="Proteomes" id="UP000563524"/>
    </source>
</evidence>
<dbReference type="EMBL" id="JACHOB010000001">
    <property type="protein sequence ID" value="MBB4658317.1"/>
    <property type="molecule type" value="Genomic_DNA"/>
</dbReference>
<dbReference type="RefSeq" id="WP_183816046.1">
    <property type="nucleotide sequence ID" value="NZ_JACHOB010000001.1"/>
</dbReference>
<accession>A0A840I0R5</accession>
<dbReference type="AlphaFoldDB" id="A0A840I0R5"/>
<dbReference type="PROSITE" id="PS51257">
    <property type="entry name" value="PROKAR_LIPOPROTEIN"/>
    <property type="match status" value="1"/>
</dbReference>
<comment type="caution">
    <text evidence="2">The sequence shown here is derived from an EMBL/GenBank/DDBJ whole genome shotgun (WGS) entry which is preliminary data.</text>
</comment>
<organism evidence="2 3">
    <name type="scientific">Parvularcula dongshanensis</name>
    <dbReference type="NCBI Taxonomy" id="1173995"/>
    <lineage>
        <taxon>Bacteria</taxon>
        <taxon>Pseudomonadati</taxon>
        <taxon>Pseudomonadota</taxon>
        <taxon>Alphaproteobacteria</taxon>
        <taxon>Parvularculales</taxon>
        <taxon>Parvularculaceae</taxon>
        <taxon>Parvularcula</taxon>
    </lineage>
</organism>
<sequence length="120" mass="12348">MRRPVAAAGPAALFLLCACAGVPDEEGPALLTEEGVDAARTALSAALGRATITLGEPSATTAPVLVVLPPRPGPYEANSPALPLRFDVRSDAEGCRLVPEADGRRTLTLPKSACRPVPPR</sequence>
<feature type="signal peptide" evidence="1">
    <location>
        <begin position="1"/>
        <end position="20"/>
    </location>
</feature>
<keyword evidence="3" id="KW-1185">Reference proteome</keyword>
<evidence type="ECO:0008006" key="4">
    <source>
        <dbReference type="Google" id="ProtNLM"/>
    </source>
</evidence>
<proteinExistence type="predicted"/>
<protein>
    <recommendedName>
        <fullName evidence="4">Secreted protein</fullName>
    </recommendedName>
</protein>
<keyword evidence="1" id="KW-0732">Signal</keyword>
<evidence type="ECO:0000313" key="2">
    <source>
        <dbReference type="EMBL" id="MBB4658317.1"/>
    </source>
</evidence>
<dbReference type="Proteomes" id="UP000563524">
    <property type="component" value="Unassembled WGS sequence"/>
</dbReference>
<name>A0A840I0R5_9PROT</name>
<feature type="chain" id="PRO_5032646468" description="Secreted protein" evidence="1">
    <location>
        <begin position="21"/>
        <end position="120"/>
    </location>
</feature>
<gene>
    <name evidence="2" type="ORF">GGQ59_000817</name>
</gene>